<organism evidence="5 6">
    <name type="scientific">Luteibacter jiangsuensis</name>
    <dbReference type="NCBI Taxonomy" id="637577"/>
    <lineage>
        <taxon>Bacteria</taxon>
        <taxon>Pseudomonadati</taxon>
        <taxon>Pseudomonadota</taxon>
        <taxon>Gammaproteobacteria</taxon>
        <taxon>Lysobacterales</taxon>
        <taxon>Rhodanobacteraceae</taxon>
        <taxon>Luteibacter</taxon>
    </lineage>
</organism>
<dbReference type="Proteomes" id="UP001237737">
    <property type="component" value="Unassembled WGS sequence"/>
</dbReference>
<evidence type="ECO:0000313" key="5">
    <source>
        <dbReference type="EMBL" id="MDQ0008640.1"/>
    </source>
</evidence>
<name>A0ABT9SUH4_9GAMM</name>
<feature type="domain" description="CENP-V/GFA" evidence="4">
    <location>
        <begin position="8"/>
        <end position="124"/>
    </location>
</feature>
<dbReference type="PANTHER" id="PTHR28620:SF1">
    <property type="entry name" value="CENP-V_GFA DOMAIN-CONTAINING PROTEIN"/>
    <property type="match status" value="1"/>
</dbReference>
<comment type="similarity">
    <text evidence="1">Belongs to the Gfa family.</text>
</comment>
<protein>
    <recommendedName>
        <fullName evidence="4">CENP-V/GFA domain-containing protein</fullName>
    </recommendedName>
</protein>
<keyword evidence="3" id="KW-0862">Zinc</keyword>
<proteinExistence type="inferred from homology"/>
<accession>A0ABT9SUH4</accession>
<dbReference type="Pfam" id="PF04828">
    <property type="entry name" value="GFA"/>
    <property type="match status" value="1"/>
</dbReference>
<keyword evidence="6" id="KW-1185">Reference proteome</keyword>
<dbReference type="RefSeq" id="WP_306847454.1">
    <property type="nucleotide sequence ID" value="NZ_JAUSSK010000001.1"/>
</dbReference>
<dbReference type="EMBL" id="JAUSSK010000001">
    <property type="protein sequence ID" value="MDQ0008640.1"/>
    <property type="molecule type" value="Genomic_DNA"/>
</dbReference>
<sequence length="142" mass="15469">MLADITESKAACHCGTVRFSVKLTDGLRTARRCNCSYCRMRGAIAVSAELDGITIEQGEDALSVYQFNSGTAKHYFCSKCGIYTFHRRRSNNAQYGVNVACLEGISPFDFDDIPVLDGVNHPADSGRSAGTPVGHLRYIPVD</sequence>
<keyword evidence="2" id="KW-0479">Metal-binding</keyword>
<reference evidence="5 6" key="1">
    <citation type="submission" date="2023-07" db="EMBL/GenBank/DDBJ databases">
        <title>Sorghum-associated microbial communities from plants grown in Nebraska, USA.</title>
        <authorList>
            <person name="Schachtman D."/>
        </authorList>
    </citation>
    <scope>NUCLEOTIDE SEQUENCE [LARGE SCALE GENOMIC DNA]</scope>
    <source>
        <strain evidence="5 6">CC60</strain>
    </source>
</reference>
<dbReference type="InterPro" id="IPR052355">
    <property type="entry name" value="CENP-V-like"/>
</dbReference>
<dbReference type="InterPro" id="IPR011057">
    <property type="entry name" value="Mss4-like_sf"/>
</dbReference>
<dbReference type="SUPFAM" id="SSF51316">
    <property type="entry name" value="Mss4-like"/>
    <property type="match status" value="1"/>
</dbReference>
<evidence type="ECO:0000256" key="1">
    <source>
        <dbReference type="ARBA" id="ARBA00005495"/>
    </source>
</evidence>
<dbReference type="PROSITE" id="PS51891">
    <property type="entry name" value="CENP_V_GFA"/>
    <property type="match status" value="1"/>
</dbReference>
<evidence type="ECO:0000256" key="3">
    <source>
        <dbReference type="ARBA" id="ARBA00022833"/>
    </source>
</evidence>
<evidence type="ECO:0000256" key="2">
    <source>
        <dbReference type="ARBA" id="ARBA00022723"/>
    </source>
</evidence>
<evidence type="ECO:0000313" key="6">
    <source>
        <dbReference type="Proteomes" id="UP001237737"/>
    </source>
</evidence>
<dbReference type="InterPro" id="IPR006913">
    <property type="entry name" value="CENP-V/GFA"/>
</dbReference>
<comment type="caution">
    <text evidence="5">The sequence shown here is derived from an EMBL/GenBank/DDBJ whole genome shotgun (WGS) entry which is preliminary data.</text>
</comment>
<gene>
    <name evidence="5" type="ORF">J2T07_000799</name>
</gene>
<dbReference type="PANTHER" id="PTHR28620">
    <property type="entry name" value="CENTROMERE PROTEIN V"/>
    <property type="match status" value="1"/>
</dbReference>
<evidence type="ECO:0000259" key="4">
    <source>
        <dbReference type="PROSITE" id="PS51891"/>
    </source>
</evidence>
<dbReference type="Gene3D" id="2.170.150.70">
    <property type="match status" value="1"/>
</dbReference>